<proteinExistence type="inferred from homology"/>
<evidence type="ECO:0000256" key="5">
    <source>
        <dbReference type="SAM" id="SignalP"/>
    </source>
</evidence>
<evidence type="ECO:0000256" key="2">
    <source>
        <dbReference type="ARBA" id="ARBA00022630"/>
    </source>
</evidence>
<dbReference type="EMBL" id="JAVRRG010000386">
    <property type="protein sequence ID" value="KAK5070683.1"/>
    <property type="molecule type" value="Genomic_DNA"/>
</dbReference>
<accession>A0ABR0JTC7</accession>
<organism evidence="7 8">
    <name type="scientific">Lithohypha guttulata</name>
    <dbReference type="NCBI Taxonomy" id="1690604"/>
    <lineage>
        <taxon>Eukaryota</taxon>
        <taxon>Fungi</taxon>
        <taxon>Dikarya</taxon>
        <taxon>Ascomycota</taxon>
        <taxon>Pezizomycotina</taxon>
        <taxon>Eurotiomycetes</taxon>
        <taxon>Chaetothyriomycetidae</taxon>
        <taxon>Chaetothyriales</taxon>
        <taxon>Trichomeriaceae</taxon>
        <taxon>Lithohypha</taxon>
    </lineage>
</organism>
<keyword evidence="5" id="KW-0732">Signal</keyword>
<evidence type="ECO:0000313" key="7">
    <source>
        <dbReference type="EMBL" id="KAK5070683.1"/>
    </source>
</evidence>
<protein>
    <recommendedName>
        <fullName evidence="6">FAD-binding PCMH-type domain-containing protein</fullName>
    </recommendedName>
</protein>
<comment type="similarity">
    <text evidence="1">Belongs to the oxygen-dependent FAD-linked oxidoreductase family.</text>
</comment>
<keyword evidence="3" id="KW-0274">FAD</keyword>
<dbReference type="InterPro" id="IPR016166">
    <property type="entry name" value="FAD-bd_PCMH"/>
</dbReference>
<keyword evidence="4" id="KW-0560">Oxidoreductase</keyword>
<dbReference type="InterPro" id="IPR050416">
    <property type="entry name" value="FAD-linked_Oxidoreductase"/>
</dbReference>
<keyword evidence="2" id="KW-0285">Flavoprotein</keyword>
<name>A0ABR0JTC7_9EURO</name>
<feature type="domain" description="FAD-binding PCMH-type" evidence="6">
    <location>
        <begin position="66"/>
        <end position="237"/>
    </location>
</feature>
<evidence type="ECO:0000256" key="3">
    <source>
        <dbReference type="ARBA" id="ARBA00022827"/>
    </source>
</evidence>
<sequence>MALTKLFIASALITAVLAVLQQSVSLDGDALQTCAVLEFQLPGRVSFRGSDGYQSQTDSYWATNQGELLSACHVTPRDSTDLQKVMFLIYHTGSSFAIKSGGHSVVANTSNVDDDVVIDLELLNHVTIQADQMIVDVGTGARWKDVYQKLEGMNYGIAGARAGSVGVGGYLLGGGLSPFSGIVGWACDGIALLEVVLANGTILEVDHNNDPDHLMALKGGGSNFGIISRARLELVKTSNKLDVAFIQYQMLDVMHVVRAITEYNHLAAQDPEAAVSVSVGGRLDESPTISAVLSHRQGVLDSKVLQPFFDVSHYLVRHERLSQLELSQIYDDMNPKGFRQHRTTATIHNDEKSLVGIVQSYVFDLDPKLGNLGEANMRGGLLIQPLTYPHLHHGSLAASNMLGLQKEPSPLLLLSAEMRYSNSCSDSFVHQSLTDFMNGAHEYAAENNASHRFRYLNYASADQFPFEHVQQNQELWSEVQAAKQKYDPHNVFGKQMRHPFKVQHLV</sequence>
<feature type="chain" id="PRO_5045514940" description="FAD-binding PCMH-type domain-containing protein" evidence="5">
    <location>
        <begin position="19"/>
        <end position="506"/>
    </location>
</feature>
<dbReference type="PANTHER" id="PTHR42973">
    <property type="entry name" value="BINDING OXIDOREDUCTASE, PUTATIVE (AFU_ORTHOLOGUE AFUA_1G17690)-RELATED"/>
    <property type="match status" value="1"/>
</dbReference>
<dbReference type="PROSITE" id="PS51387">
    <property type="entry name" value="FAD_PCMH"/>
    <property type="match status" value="1"/>
</dbReference>
<dbReference type="PANTHER" id="PTHR42973:SF53">
    <property type="entry name" value="FAD-BINDING PCMH-TYPE DOMAIN-CONTAINING PROTEIN-RELATED"/>
    <property type="match status" value="1"/>
</dbReference>
<gene>
    <name evidence="7" type="ORF">LTR24_010619</name>
</gene>
<dbReference type="Pfam" id="PF01565">
    <property type="entry name" value="FAD_binding_4"/>
    <property type="match status" value="1"/>
</dbReference>
<dbReference type="Proteomes" id="UP001345013">
    <property type="component" value="Unassembled WGS sequence"/>
</dbReference>
<dbReference type="InterPro" id="IPR036318">
    <property type="entry name" value="FAD-bd_PCMH-like_sf"/>
</dbReference>
<dbReference type="InterPro" id="IPR016169">
    <property type="entry name" value="FAD-bd_PCMH_sub2"/>
</dbReference>
<dbReference type="SUPFAM" id="SSF56176">
    <property type="entry name" value="FAD-binding/transporter-associated domain-like"/>
    <property type="match status" value="1"/>
</dbReference>
<evidence type="ECO:0000259" key="6">
    <source>
        <dbReference type="PROSITE" id="PS51387"/>
    </source>
</evidence>
<dbReference type="Gene3D" id="3.30.465.10">
    <property type="match status" value="1"/>
</dbReference>
<evidence type="ECO:0000256" key="1">
    <source>
        <dbReference type="ARBA" id="ARBA00005466"/>
    </source>
</evidence>
<keyword evidence="8" id="KW-1185">Reference proteome</keyword>
<reference evidence="7 8" key="1">
    <citation type="submission" date="2023-08" db="EMBL/GenBank/DDBJ databases">
        <title>Black Yeasts Isolated from many extreme environments.</title>
        <authorList>
            <person name="Coleine C."/>
            <person name="Stajich J.E."/>
            <person name="Selbmann L."/>
        </authorList>
    </citation>
    <scope>NUCLEOTIDE SEQUENCE [LARGE SCALE GENOMIC DNA]</scope>
    <source>
        <strain evidence="7 8">CCFEE 5885</strain>
    </source>
</reference>
<feature type="signal peptide" evidence="5">
    <location>
        <begin position="1"/>
        <end position="18"/>
    </location>
</feature>
<evidence type="ECO:0000313" key="8">
    <source>
        <dbReference type="Proteomes" id="UP001345013"/>
    </source>
</evidence>
<dbReference type="InterPro" id="IPR006094">
    <property type="entry name" value="Oxid_FAD_bind_N"/>
</dbReference>
<evidence type="ECO:0000256" key="4">
    <source>
        <dbReference type="ARBA" id="ARBA00023002"/>
    </source>
</evidence>
<comment type="caution">
    <text evidence="7">The sequence shown here is derived from an EMBL/GenBank/DDBJ whole genome shotgun (WGS) entry which is preliminary data.</text>
</comment>